<comment type="caution">
    <text evidence="2">The sequence shown here is derived from an EMBL/GenBank/DDBJ whole genome shotgun (WGS) entry which is preliminary data.</text>
</comment>
<dbReference type="EMBL" id="BPLR01010246">
    <property type="protein sequence ID" value="GIY37980.1"/>
    <property type="molecule type" value="Genomic_DNA"/>
</dbReference>
<proteinExistence type="predicted"/>
<evidence type="ECO:0000256" key="1">
    <source>
        <dbReference type="SAM" id="MobiDB-lite"/>
    </source>
</evidence>
<evidence type="ECO:0000313" key="2">
    <source>
        <dbReference type="EMBL" id="GIY37980.1"/>
    </source>
</evidence>
<sequence>MLKQRMEEEDELSKPRKQQPTSGIAVLKHRIQDTQEDDEEIREKKKNCDPREMSRIHHKCRSLIRQCTIGMLVNMSSKDFQDIEEDLDESICSFLTCDKYWDDYDAHITEDYSTFYLSHLLRQYLNQTNIHHAHFGAHCSRIACHQLVLLFFLLLWKKNPMNNNQVCCSCQKSSDLRFRPKLHKRRHRQIHLNTFYDKNSPEYLTRQNSPEYSTSKMPPNILPDKILLDTTTDKILLNTLTDKTLLNTPIDKILSNKSAPEYVFRKNSPEYISRQNSLKIFRGKNSPEYISRQKFPENFFKTNSPEYISRQNSPEYISRQNSPEYISRKNSPEYISRQNSPEFIKSTKEKPDFYYNKPSIEIHHVDDSHRYQNKQNSYETHCKRRPTELKNKTKFF</sequence>
<dbReference type="PANTHER" id="PTHR21385">
    <property type="entry name" value="ZINC FINGER PROTEIN-RELATED"/>
    <property type="match status" value="1"/>
</dbReference>
<organism evidence="2 3">
    <name type="scientific">Caerostris extrusa</name>
    <name type="common">Bark spider</name>
    <name type="synonym">Caerostris bankana</name>
    <dbReference type="NCBI Taxonomy" id="172846"/>
    <lineage>
        <taxon>Eukaryota</taxon>
        <taxon>Metazoa</taxon>
        <taxon>Ecdysozoa</taxon>
        <taxon>Arthropoda</taxon>
        <taxon>Chelicerata</taxon>
        <taxon>Arachnida</taxon>
        <taxon>Araneae</taxon>
        <taxon>Araneomorphae</taxon>
        <taxon>Entelegynae</taxon>
        <taxon>Araneoidea</taxon>
        <taxon>Araneidae</taxon>
        <taxon>Caerostris</taxon>
    </lineage>
</organism>
<dbReference type="PANTHER" id="PTHR21385:SF0">
    <property type="entry name" value="RE51073P"/>
    <property type="match status" value="1"/>
</dbReference>
<name>A0AAV4SV68_CAEEX</name>
<feature type="region of interest" description="Disordered" evidence="1">
    <location>
        <begin position="1"/>
        <end position="48"/>
    </location>
</feature>
<dbReference type="AlphaFoldDB" id="A0AAV4SV68"/>
<dbReference type="Proteomes" id="UP001054945">
    <property type="component" value="Unassembled WGS sequence"/>
</dbReference>
<evidence type="ECO:0000313" key="3">
    <source>
        <dbReference type="Proteomes" id="UP001054945"/>
    </source>
</evidence>
<protein>
    <submittedName>
        <fullName evidence="2">C2H2-type domain-containing protein</fullName>
    </submittedName>
</protein>
<gene>
    <name evidence="2" type="primary">X975_02528</name>
    <name evidence="2" type="ORF">CEXT_570542</name>
</gene>
<reference evidence="2 3" key="1">
    <citation type="submission" date="2021-06" db="EMBL/GenBank/DDBJ databases">
        <title>Caerostris extrusa draft genome.</title>
        <authorList>
            <person name="Kono N."/>
            <person name="Arakawa K."/>
        </authorList>
    </citation>
    <scope>NUCLEOTIDE SEQUENCE [LARGE SCALE GENOMIC DNA]</scope>
</reference>
<accession>A0AAV4SV68</accession>
<keyword evidence="3" id="KW-1185">Reference proteome</keyword>